<dbReference type="STRING" id="335973.SAMN04488693_1087"/>
<dbReference type="AlphaFoldDB" id="A0A1G8J2V4"/>
<dbReference type="Gene3D" id="2.20.25.650">
    <property type="entry name" value="Tachylectin-2-like"/>
    <property type="match status" value="1"/>
</dbReference>
<accession>A0A1G8J2V4</accession>
<keyword evidence="3" id="KW-1185">Reference proteome</keyword>
<dbReference type="InterPro" id="IPR013320">
    <property type="entry name" value="ConA-like_dom_sf"/>
</dbReference>
<proteinExistence type="predicted"/>
<dbReference type="Gene3D" id="2.115.10.10">
    <property type="entry name" value="Tachylectin 2"/>
    <property type="match status" value="1"/>
</dbReference>
<dbReference type="SUPFAM" id="SSF49899">
    <property type="entry name" value="Concanavalin A-like lectins/glucanases"/>
    <property type="match status" value="1"/>
</dbReference>
<gene>
    <name evidence="2" type="ORF">SAMN04488693_1087</name>
</gene>
<evidence type="ECO:0000313" key="3">
    <source>
        <dbReference type="Proteomes" id="UP000199258"/>
    </source>
</evidence>
<dbReference type="Pfam" id="PF13517">
    <property type="entry name" value="FG-GAP_3"/>
    <property type="match status" value="2"/>
</dbReference>
<reference evidence="2 3" key="1">
    <citation type="submission" date="2016-10" db="EMBL/GenBank/DDBJ databases">
        <authorList>
            <person name="de Groot N.N."/>
        </authorList>
    </citation>
    <scope>NUCLEOTIDE SEQUENCE [LARGE SCALE GENOMIC DNA]</scope>
    <source>
        <strain evidence="2 3">NP_1H</strain>
    </source>
</reference>
<sequence>MLDVLRPFRRVPSQPARLPHRILKPLTLLTVSSLLMLPAITPVQATETAPMVTDPGPAGSFSWEGYNWQKRFWGGAPQFNGSYSATNVSDPDANGHVTLTLTNPTGTAPVGAEFQSTREGFGYGTYSTTVEKNLALQQKEVVWGCLFTYDPAATPGYNEIDLCEASAWGGGAAYGESWPVTQGHGYWFDATKPPGQGNNTITFGITNDSVLTHRMVWEPRKITFETFAGEGYSGRLLKRTVLEGSTVPVPAKEAIHFNLWVTGGGGGKPTAVKPEKVVIRDFSFTPASSTAPLRTDNNADVLARDTSGAFWRYSGDGTGGWLGRTQIGTGWQGYTSILTPGDFDGSGHPDVLARDSSGALWLYPGNDTKELDSRVQVGSGWNGFTDLTAPGDFNGDGNVDVMARDKSGALWLYPGNGNGRWKPRVKIGSGWQGFSAIFGPGDFNGDSNVDVMARDKYGALWLYPGNGNGRWKPRVKIGSGWQGFDIIFGPGDFNGDSNVDVMARDKSGALWLYPGNGTGRWLSPVNVGTGWHIMNSIS</sequence>
<dbReference type="Gene3D" id="2.60.120.200">
    <property type="match status" value="1"/>
</dbReference>
<dbReference type="SUPFAM" id="SSF69318">
    <property type="entry name" value="Integrin alpha N-terminal domain"/>
    <property type="match status" value="1"/>
</dbReference>
<dbReference type="Proteomes" id="UP000199258">
    <property type="component" value="Unassembled WGS sequence"/>
</dbReference>
<dbReference type="PANTHER" id="PTHR44103:SF1">
    <property type="entry name" value="PROPROTEIN CONVERTASE P"/>
    <property type="match status" value="1"/>
</dbReference>
<evidence type="ECO:0000256" key="1">
    <source>
        <dbReference type="ARBA" id="ARBA00022729"/>
    </source>
</evidence>
<dbReference type="InterPro" id="IPR013517">
    <property type="entry name" value="FG-GAP"/>
</dbReference>
<name>A0A1G8J2V4_9MICC</name>
<dbReference type="EMBL" id="FNDT01000008">
    <property type="protein sequence ID" value="SDI25461.1"/>
    <property type="molecule type" value="Genomic_DNA"/>
</dbReference>
<protein>
    <submittedName>
        <fullName evidence="2">Repeat domain-containing protein</fullName>
    </submittedName>
</protein>
<dbReference type="InterPro" id="IPR028994">
    <property type="entry name" value="Integrin_alpha_N"/>
</dbReference>
<evidence type="ECO:0000313" key="2">
    <source>
        <dbReference type="EMBL" id="SDI25461.1"/>
    </source>
</evidence>
<dbReference type="PANTHER" id="PTHR44103">
    <property type="entry name" value="PROPROTEIN CONVERTASE P"/>
    <property type="match status" value="1"/>
</dbReference>
<organism evidence="2 3">
    <name type="scientific">Arthrobacter subterraneus</name>
    <dbReference type="NCBI Taxonomy" id="335973"/>
    <lineage>
        <taxon>Bacteria</taxon>
        <taxon>Bacillati</taxon>
        <taxon>Actinomycetota</taxon>
        <taxon>Actinomycetes</taxon>
        <taxon>Micrococcales</taxon>
        <taxon>Micrococcaceae</taxon>
        <taxon>Arthrobacter</taxon>
    </lineage>
</organism>
<keyword evidence="1" id="KW-0732">Signal</keyword>